<evidence type="ECO:0000256" key="1">
    <source>
        <dbReference type="ARBA" id="ARBA00009725"/>
    </source>
</evidence>
<keyword evidence="3" id="KW-0808">Transferase</keyword>
<accession>A0A835M0F4</accession>
<dbReference type="InterPro" id="IPR026113">
    <property type="entry name" value="METTL2/6/8-like"/>
</dbReference>
<keyword evidence="5" id="KW-1185">Reference proteome</keyword>
<sequence length="280" mass="31639">MSGKKLERVGKSYLVSTSIEDGSKKQIWVIELNSNSFKSDPDLMRFVIFGNPSIIVYACDCSSEALERAKEVIATFDKVSIKQRFHPFVCDLSQAGFPNWLIYYGEASLNKPIDSIAGSSVHTEKELDDLSFFKKGKCCIGGMDFVTMAICLGKTHLAIFLDDNETIFTLSAVPFQSMVTAIVECLSVLKPGGLLLFRDYGLYDMTMLRFEPNKRVGFREYMRSDGTRSYFFSLDTVRELFLGAGCIELELEYCCVNSVNRLKGKTMRRVWVHGKFQKAI</sequence>
<gene>
    <name evidence="4" type="ORF">IFM89_023199</name>
</gene>
<dbReference type="AlphaFoldDB" id="A0A835M0F4"/>
<dbReference type="EMBL" id="JADFTS010000005">
    <property type="protein sequence ID" value="KAF9606146.1"/>
    <property type="molecule type" value="Genomic_DNA"/>
</dbReference>
<dbReference type="PANTHER" id="PTHR22809">
    <property type="entry name" value="METHYLTRANSFERASE-RELATED"/>
    <property type="match status" value="1"/>
</dbReference>
<evidence type="ECO:0000313" key="5">
    <source>
        <dbReference type="Proteomes" id="UP000631114"/>
    </source>
</evidence>
<reference evidence="4 5" key="1">
    <citation type="submission" date="2020-10" db="EMBL/GenBank/DDBJ databases">
        <title>The Coptis chinensis genome and diversification of protoberbering-type alkaloids.</title>
        <authorList>
            <person name="Wang B."/>
            <person name="Shu S."/>
            <person name="Song C."/>
            <person name="Liu Y."/>
        </authorList>
    </citation>
    <scope>NUCLEOTIDE SEQUENCE [LARGE SCALE GENOMIC DNA]</scope>
    <source>
        <strain evidence="4">HL-2020</strain>
        <tissue evidence="4">Leaf</tissue>
    </source>
</reference>
<name>A0A835M0F4_9MAGN</name>
<evidence type="ECO:0000256" key="3">
    <source>
        <dbReference type="ARBA" id="ARBA00022679"/>
    </source>
</evidence>
<comment type="caution">
    <text evidence="4">The sequence shown here is derived from an EMBL/GenBank/DDBJ whole genome shotgun (WGS) entry which is preliminary data.</text>
</comment>
<protein>
    <recommendedName>
        <fullName evidence="6">Methyltransferase-like protein</fullName>
    </recommendedName>
</protein>
<dbReference type="GO" id="GO:0008757">
    <property type="term" value="F:S-adenosylmethionine-dependent methyltransferase activity"/>
    <property type="evidence" value="ECO:0007669"/>
    <property type="project" value="UniProtKB-ARBA"/>
</dbReference>
<comment type="similarity">
    <text evidence="1">Belongs to the methyltransferase superfamily. METL family.</text>
</comment>
<dbReference type="SUPFAM" id="SSF53335">
    <property type="entry name" value="S-adenosyl-L-methionine-dependent methyltransferases"/>
    <property type="match status" value="2"/>
</dbReference>
<dbReference type="GO" id="GO:0008173">
    <property type="term" value="F:RNA methyltransferase activity"/>
    <property type="evidence" value="ECO:0007669"/>
    <property type="project" value="UniProtKB-ARBA"/>
</dbReference>
<evidence type="ECO:0008006" key="6">
    <source>
        <dbReference type="Google" id="ProtNLM"/>
    </source>
</evidence>
<dbReference type="InterPro" id="IPR029063">
    <property type="entry name" value="SAM-dependent_MTases_sf"/>
</dbReference>
<dbReference type="OrthoDB" id="417697at2759"/>
<dbReference type="Proteomes" id="UP000631114">
    <property type="component" value="Unassembled WGS sequence"/>
</dbReference>
<organism evidence="4 5">
    <name type="scientific">Coptis chinensis</name>
    <dbReference type="NCBI Taxonomy" id="261450"/>
    <lineage>
        <taxon>Eukaryota</taxon>
        <taxon>Viridiplantae</taxon>
        <taxon>Streptophyta</taxon>
        <taxon>Embryophyta</taxon>
        <taxon>Tracheophyta</taxon>
        <taxon>Spermatophyta</taxon>
        <taxon>Magnoliopsida</taxon>
        <taxon>Ranunculales</taxon>
        <taxon>Ranunculaceae</taxon>
        <taxon>Coptidoideae</taxon>
        <taxon>Coptis</taxon>
    </lineage>
</organism>
<dbReference type="GO" id="GO:0032259">
    <property type="term" value="P:methylation"/>
    <property type="evidence" value="ECO:0007669"/>
    <property type="project" value="UniProtKB-KW"/>
</dbReference>
<evidence type="ECO:0000313" key="4">
    <source>
        <dbReference type="EMBL" id="KAF9606146.1"/>
    </source>
</evidence>
<keyword evidence="2" id="KW-0489">Methyltransferase</keyword>
<dbReference type="PANTHER" id="PTHR22809:SF14">
    <property type="entry name" value="TRNA N(3)-METHYLCYTIDINE METHYLTRANSFERASE"/>
    <property type="match status" value="1"/>
</dbReference>
<evidence type="ECO:0000256" key="2">
    <source>
        <dbReference type="ARBA" id="ARBA00022603"/>
    </source>
</evidence>
<dbReference type="Gene3D" id="3.40.50.150">
    <property type="entry name" value="Vaccinia Virus protein VP39"/>
    <property type="match status" value="1"/>
</dbReference>
<proteinExistence type="inferred from homology"/>